<dbReference type="CDD" id="cd17299">
    <property type="entry name" value="acetolactate_decarboxylase"/>
    <property type="match status" value="1"/>
</dbReference>
<evidence type="ECO:0000256" key="6">
    <source>
        <dbReference type="ARBA" id="ARBA00022793"/>
    </source>
</evidence>
<reference evidence="10 11" key="1">
    <citation type="submission" date="2020-01" db="EMBL/GenBank/DDBJ databases">
        <title>Genome sequencing of strain KACC 21507.</title>
        <authorList>
            <person name="Heo J."/>
            <person name="Kim S.-J."/>
            <person name="Kim J.-S."/>
            <person name="Hong S.-B."/>
            <person name="Kwon S.-W."/>
        </authorList>
    </citation>
    <scope>NUCLEOTIDE SEQUENCE [LARGE SCALE GENOMIC DNA]</scope>
    <source>
        <strain evidence="10 11">KACC 21507</strain>
    </source>
</reference>
<keyword evidence="11" id="KW-1185">Reference proteome</keyword>
<dbReference type="Proteomes" id="UP000463975">
    <property type="component" value="Chromosome"/>
</dbReference>
<evidence type="ECO:0000313" key="11">
    <source>
        <dbReference type="Proteomes" id="UP000463975"/>
    </source>
</evidence>
<protein>
    <recommendedName>
        <fullName evidence="5 9">Alpha-acetolactate decarboxylase</fullName>
        <ecNumber evidence="4 9">4.1.1.5</ecNumber>
    </recommendedName>
</protein>
<evidence type="ECO:0000256" key="1">
    <source>
        <dbReference type="ARBA" id="ARBA00001784"/>
    </source>
</evidence>
<dbReference type="PANTHER" id="PTHR35524:SF1">
    <property type="entry name" value="ALPHA-ACETOLACTATE DECARBOXYLASE"/>
    <property type="match status" value="1"/>
</dbReference>
<evidence type="ECO:0000256" key="4">
    <source>
        <dbReference type="ARBA" id="ARBA00013204"/>
    </source>
</evidence>
<dbReference type="PIRSF" id="PIRSF001332">
    <property type="entry name" value="Acetolac_decarb"/>
    <property type="match status" value="1"/>
</dbReference>
<dbReference type="EMBL" id="CP047652">
    <property type="protein sequence ID" value="QHI95736.1"/>
    <property type="molecule type" value="Genomic_DNA"/>
</dbReference>
<dbReference type="Gene3D" id="3.30.1330.80">
    <property type="entry name" value="Hypothetical protein, similar to alpha- acetolactate decarboxylase, domain 2"/>
    <property type="match status" value="2"/>
</dbReference>
<dbReference type="EC" id="4.1.1.5" evidence="4 9"/>
<dbReference type="GO" id="GO:0047605">
    <property type="term" value="F:acetolactate decarboxylase activity"/>
    <property type="evidence" value="ECO:0007669"/>
    <property type="project" value="UniProtKB-UniRule"/>
</dbReference>
<dbReference type="UniPathway" id="UPA00626">
    <property type="reaction ID" value="UER00678"/>
</dbReference>
<keyword evidence="6 9" id="KW-0210">Decarboxylase</keyword>
<dbReference type="Pfam" id="PF03306">
    <property type="entry name" value="AAL_decarboxy"/>
    <property type="match status" value="1"/>
</dbReference>
<accession>A0A6P1NBJ5</accession>
<dbReference type="InterPro" id="IPR005128">
    <property type="entry name" value="Acetolactate_a_deCO2ase"/>
</dbReference>
<dbReference type="SUPFAM" id="SSF117856">
    <property type="entry name" value="AF0104/ALDC/Ptd012-like"/>
    <property type="match status" value="1"/>
</dbReference>
<evidence type="ECO:0000256" key="3">
    <source>
        <dbReference type="ARBA" id="ARBA00007106"/>
    </source>
</evidence>
<dbReference type="NCBIfam" id="TIGR01252">
    <property type="entry name" value="acetolac_decarb"/>
    <property type="match status" value="1"/>
</dbReference>
<evidence type="ECO:0000256" key="7">
    <source>
        <dbReference type="ARBA" id="ARBA00023061"/>
    </source>
</evidence>
<name>A0A6P1NBJ5_9PROT</name>
<sequence length="249" mass="27259">MTEPVSQKKNLPRVKNRLYQTSTMAALLDAVYDGDMTLDSLLEHGDFGLGTFNALDGEMIVAEGVVKQFRAEGVASSASGDLKTPFASVTFFEPEITVTLDKPCNKEAFEAKVNELLANPNLFGAIRFTGEFETVDTRTVFCQCKPYPHMLDVVAKQPTFTMNNISGTMLGFRTPSYMQGINVAGYHLHVLSDDGKHGGHVTDYIVKKGKLEIARISDLEIALPRTKEFAEADLSPENLSESIRTAEGG</sequence>
<gene>
    <name evidence="10" type="primary">budA</name>
    <name evidence="10" type="ORF">GT348_05220</name>
</gene>
<evidence type="ECO:0000256" key="5">
    <source>
        <dbReference type="ARBA" id="ARBA00020164"/>
    </source>
</evidence>
<organism evidence="10 11">
    <name type="scientific">Aristophania vespae</name>
    <dbReference type="NCBI Taxonomy" id="2697033"/>
    <lineage>
        <taxon>Bacteria</taxon>
        <taxon>Pseudomonadati</taxon>
        <taxon>Pseudomonadota</taxon>
        <taxon>Alphaproteobacteria</taxon>
        <taxon>Acetobacterales</taxon>
        <taxon>Acetobacteraceae</taxon>
        <taxon>Aristophania</taxon>
    </lineage>
</organism>
<dbReference type="AlphaFoldDB" id="A0A6P1NBJ5"/>
<evidence type="ECO:0000256" key="9">
    <source>
        <dbReference type="PIRNR" id="PIRNR001332"/>
    </source>
</evidence>
<dbReference type="PANTHER" id="PTHR35524">
    <property type="entry name" value="ALPHA-ACETOLACTATE DECARBOXYLASE"/>
    <property type="match status" value="1"/>
</dbReference>
<dbReference type="KEGG" id="bomb:GT348_05220"/>
<evidence type="ECO:0000256" key="8">
    <source>
        <dbReference type="ARBA" id="ARBA00023239"/>
    </source>
</evidence>
<comment type="pathway">
    <text evidence="2 9">Polyol metabolism; (R,R)-butane-2,3-diol biosynthesis; (R,R)-butane-2,3-diol from pyruvate: step 2/3.</text>
</comment>
<dbReference type="GO" id="GO:0045151">
    <property type="term" value="P:acetoin biosynthetic process"/>
    <property type="evidence" value="ECO:0007669"/>
    <property type="project" value="UniProtKB-UniRule"/>
</dbReference>
<dbReference type="RefSeq" id="WP_160618811.1">
    <property type="nucleotide sequence ID" value="NZ_CP047652.1"/>
</dbReference>
<comment type="catalytic activity">
    <reaction evidence="1 9">
        <text>(2S)-2-acetolactate + H(+) = (R)-acetoin + CO2</text>
        <dbReference type="Rhea" id="RHEA:21580"/>
        <dbReference type="ChEBI" id="CHEBI:15378"/>
        <dbReference type="ChEBI" id="CHEBI:15686"/>
        <dbReference type="ChEBI" id="CHEBI:16526"/>
        <dbReference type="ChEBI" id="CHEBI:58476"/>
        <dbReference type="EC" id="4.1.1.5"/>
    </reaction>
</comment>
<keyword evidence="7 9" id="KW-0005">Acetoin biosynthesis</keyword>
<proteinExistence type="inferred from homology"/>
<evidence type="ECO:0000313" key="10">
    <source>
        <dbReference type="EMBL" id="QHI95736.1"/>
    </source>
</evidence>
<comment type="similarity">
    <text evidence="3 9">Belongs to the alpha-acetolactate decarboxylase family.</text>
</comment>
<keyword evidence="8 9" id="KW-0456">Lyase</keyword>
<evidence type="ECO:0000256" key="2">
    <source>
        <dbReference type="ARBA" id="ARBA00005170"/>
    </source>
</evidence>